<keyword evidence="2" id="KW-1185">Reference proteome</keyword>
<dbReference type="AlphaFoldDB" id="A0A1H6VB51"/>
<evidence type="ECO:0000313" key="1">
    <source>
        <dbReference type="EMBL" id="SEI97512.1"/>
    </source>
</evidence>
<organism evidence="1 2">
    <name type="scientific">Halohasta litchfieldiae</name>
    <dbReference type="NCBI Taxonomy" id="1073996"/>
    <lineage>
        <taxon>Archaea</taxon>
        <taxon>Methanobacteriati</taxon>
        <taxon>Methanobacteriota</taxon>
        <taxon>Stenosarchaea group</taxon>
        <taxon>Halobacteria</taxon>
        <taxon>Halobacteriales</taxon>
        <taxon>Haloferacaceae</taxon>
        <taxon>Halohasta</taxon>
    </lineage>
</organism>
<dbReference type="STRING" id="1073996.SAMN05444271_11449"/>
<reference evidence="1 2" key="1">
    <citation type="submission" date="2016-10" db="EMBL/GenBank/DDBJ databases">
        <authorList>
            <person name="de Groot N.N."/>
        </authorList>
    </citation>
    <scope>NUCLEOTIDE SEQUENCE [LARGE SCALE GENOMIC DNA]</scope>
    <source>
        <strain evidence="1 2">DSM 22187</strain>
    </source>
</reference>
<dbReference type="RefSeq" id="WP_089672793.1">
    <property type="nucleotide sequence ID" value="NZ_CP024845.1"/>
</dbReference>
<dbReference type="OrthoDB" id="334312at2157"/>
<dbReference type="GeneID" id="35001607"/>
<gene>
    <name evidence="1" type="ORF">SAMN05444271_11449</name>
</gene>
<accession>A0A2H4PZW2</accession>
<evidence type="ECO:0000313" key="2">
    <source>
        <dbReference type="Proteomes" id="UP000198888"/>
    </source>
</evidence>
<sequence length="133" mass="13907">MVSEDSNGGPVGPSPSCPDCQAALDATGRDAVSFLLVDSLTVPVVGCEVHLEQFRLLCGLTADETAKLLSHRPAGGIQCPGCRRADQTLEHPVVQIGHGVAAVLACETHESDVIERFQAGLQARGQLPDGRPL</sequence>
<dbReference type="KEGG" id="hae:halTADL_0793"/>
<accession>A0A1H6VB51</accession>
<name>A0A1H6VB51_9EURY</name>
<dbReference type="EMBL" id="FNYR01000014">
    <property type="protein sequence ID" value="SEI97512.1"/>
    <property type="molecule type" value="Genomic_DNA"/>
</dbReference>
<proteinExistence type="predicted"/>
<protein>
    <submittedName>
        <fullName evidence="1">Uncharacterized protein</fullName>
    </submittedName>
</protein>
<dbReference type="Proteomes" id="UP000198888">
    <property type="component" value="Unassembled WGS sequence"/>
</dbReference>